<reference evidence="1 2" key="1">
    <citation type="journal article" date="2020" name="Genome Biol. Evol.">
        <title>Comparative genomics of strictly vertically transmitted, feminizing microsporidia endosymbionts of amphipod crustaceans.</title>
        <authorList>
            <person name="Cormier A."/>
            <person name="Chebbi M.A."/>
            <person name="Giraud I."/>
            <person name="Wattier R."/>
            <person name="Teixeira M."/>
            <person name="Gilbert C."/>
            <person name="Rigaud T."/>
            <person name="Cordaux R."/>
        </authorList>
    </citation>
    <scope>NUCLEOTIDE SEQUENCE [LARGE SCALE GENOMIC DNA]</scope>
    <source>
        <strain evidence="1 2">Ou3-Ou53</strain>
    </source>
</reference>
<comment type="caution">
    <text evidence="1">The sequence shown here is derived from an EMBL/GenBank/DDBJ whole genome shotgun (WGS) entry which is preliminary data.</text>
</comment>
<protein>
    <submittedName>
        <fullName evidence="1">Uncharacterized protein</fullName>
    </submittedName>
</protein>
<accession>A0A9P6GZH6</accession>
<gene>
    <name evidence="1" type="ORF">NGRA_1730</name>
</gene>
<dbReference type="AlphaFoldDB" id="A0A9P6GZH6"/>
<dbReference type="EMBL" id="SBJO01000129">
    <property type="protein sequence ID" value="KAF9762809.1"/>
    <property type="molecule type" value="Genomic_DNA"/>
</dbReference>
<organism evidence="1 2">
    <name type="scientific">Nosema granulosis</name>
    <dbReference type="NCBI Taxonomy" id="83296"/>
    <lineage>
        <taxon>Eukaryota</taxon>
        <taxon>Fungi</taxon>
        <taxon>Fungi incertae sedis</taxon>
        <taxon>Microsporidia</taxon>
        <taxon>Nosematidae</taxon>
        <taxon>Nosema</taxon>
    </lineage>
</organism>
<name>A0A9P6GZH6_9MICR</name>
<dbReference type="Proteomes" id="UP000740883">
    <property type="component" value="Unassembled WGS sequence"/>
</dbReference>
<evidence type="ECO:0000313" key="2">
    <source>
        <dbReference type="Proteomes" id="UP000740883"/>
    </source>
</evidence>
<sequence length="465" mass="56105">MKYLFIILTAFCAQKQVDEFKTLIRNFRRFENNNRSIDLVFGKIKEIISSKSPDYIMKEETDFENREFISISFLNDRFIFLFVSKDHKSISKKEIFYKKDLVFDIFSKNLKENIKATVLQSYEFLKKKDMFQKRIIFDLSCFEKKPNTMIEKVFCGRPEYEMFFEEKIIEFFSECTFEIYTKKIRDNLKEEATLDLKTNMVNYDGFCFRIKDLKSCYTFHYNIPLNSLNINNLIFNNEETNTLEQHLINYLQKVNILSLTSKKDKIQILNDMILTKVCCYALDSYDIHVEIIRMLYNDLELMNLLNHKMEKANKRTINKIQTIYYFMDQLRKGQQLTSPTIVYLIKFLMKNFRSLVLKIIFEKNNTEINKYHKKYVYNIIGILKYKLIIICKVFQCFLRRNLEKQQQYDEMIKICYEANIDETQFIRSSIFFLDSLVLKQPDQKTPAFYLNELEIINREASKLRQ</sequence>
<proteinExistence type="predicted"/>
<evidence type="ECO:0000313" key="1">
    <source>
        <dbReference type="EMBL" id="KAF9762809.1"/>
    </source>
</evidence>
<keyword evidence="2" id="KW-1185">Reference proteome</keyword>